<evidence type="ECO:0000259" key="6">
    <source>
        <dbReference type="PROSITE" id="PS51782"/>
    </source>
</evidence>
<evidence type="ECO:0000256" key="5">
    <source>
        <dbReference type="SAM" id="MobiDB-lite"/>
    </source>
</evidence>
<evidence type="ECO:0000256" key="1">
    <source>
        <dbReference type="ARBA" id="ARBA00004173"/>
    </source>
</evidence>
<feature type="compositionally biased region" description="Basic and acidic residues" evidence="5">
    <location>
        <begin position="13"/>
        <end position="23"/>
    </location>
</feature>
<protein>
    <recommendedName>
        <fullName evidence="4">Oxidation resistance protein 1</fullName>
    </recommendedName>
</protein>
<sequence length="413" mass="46712">MNVLEQNFSSYEKSNDDSNKLDQNENEYIVQPGDTLDSIAMKLNLSPSRIQIINELYPPVIKIGDKLKIESPEEMTHCQHQIFVILSSNNIELPGIITFYPDSFVFEQRQLSPNSEKTVLNINIVSVISCNIVPHPKVPAELQTSPSEAAIMILCYLADPVDPISVEALSFVSSRVELNVLQYHILHKSKAKQKEIKFSKPQQSIKVAEQKSVELLEINKLPSNCRRSLPDFSNFFQLYGTSHIIDKIHLVELRKSLPFHVRRFSWRNIYTLSVDGSSFVRLFNSTKKAPECIMLIQTNKNEKIGCYLSRGLKYSPRPYGSGETFVFTFALSSSIQVFRWSTRNDAFVSANESQIMIGDPRGGDLHAGDGAAIWIDNKMLNGVSSKCPTFNSPPLVKSSKFKIDDIEIWELCV</sequence>
<comment type="caution">
    <text evidence="8">The sequence shown here is derived from an EMBL/GenBank/DDBJ whole genome shotgun (WGS) entry which is preliminary data.</text>
</comment>
<evidence type="ECO:0000256" key="4">
    <source>
        <dbReference type="ARBA" id="ARBA00040604"/>
    </source>
</evidence>
<dbReference type="CDD" id="cd00118">
    <property type="entry name" value="LysM"/>
    <property type="match status" value="1"/>
</dbReference>
<feature type="compositionally biased region" description="Polar residues" evidence="5">
    <location>
        <begin position="1"/>
        <end position="12"/>
    </location>
</feature>
<reference evidence="8 9" key="1">
    <citation type="submission" date="2024-04" db="EMBL/GenBank/DDBJ databases">
        <title>Tritrichomonas musculus Genome.</title>
        <authorList>
            <person name="Alves-Ferreira E."/>
            <person name="Grigg M."/>
            <person name="Lorenzi H."/>
            <person name="Galac M."/>
        </authorList>
    </citation>
    <scope>NUCLEOTIDE SEQUENCE [LARGE SCALE GENOMIC DNA]</scope>
    <source>
        <strain evidence="8 9">EAF2021</strain>
    </source>
</reference>
<comment type="subcellular location">
    <subcellularLocation>
        <location evidence="1">Mitochondrion</location>
    </subcellularLocation>
</comment>
<evidence type="ECO:0000259" key="7">
    <source>
        <dbReference type="PROSITE" id="PS51886"/>
    </source>
</evidence>
<evidence type="ECO:0000256" key="3">
    <source>
        <dbReference type="ARBA" id="ARBA00023128"/>
    </source>
</evidence>
<dbReference type="InterPro" id="IPR006571">
    <property type="entry name" value="TLDc_dom"/>
</dbReference>
<evidence type="ECO:0000256" key="2">
    <source>
        <dbReference type="ARBA" id="ARBA00009540"/>
    </source>
</evidence>
<keyword evidence="3" id="KW-0496">Mitochondrion</keyword>
<gene>
    <name evidence="8" type="ORF">M9Y10_042140</name>
</gene>
<dbReference type="PROSITE" id="PS51782">
    <property type="entry name" value="LYSM"/>
    <property type="match status" value="1"/>
</dbReference>
<dbReference type="PANTHER" id="PTHR23354">
    <property type="entry name" value="NUCLEOLAR PROTEIN 7/ESTROGEN RECEPTOR COACTIVATOR-RELATED"/>
    <property type="match status" value="1"/>
</dbReference>
<dbReference type="InterPro" id="IPR018392">
    <property type="entry name" value="LysM"/>
</dbReference>
<dbReference type="SUPFAM" id="SSF54106">
    <property type="entry name" value="LysM domain"/>
    <property type="match status" value="1"/>
</dbReference>
<dbReference type="Pfam" id="PF01476">
    <property type="entry name" value="LysM"/>
    <property type="match status" value="1"/>
</dbReference>
<dbReference type="Gene3D" id="3.10.350.10">
    <property type="entry name" value="LysM domain"/>
    <property type="match status" value="1"/>
</dbReference>
<evidence type="ECO:0000313" key="8">
    <source>
        <dbReference type="EMBL" id="KAK8886674.1"/>
    </source>
</evidence>
<dbReference type="InterPro" id="IPR036779">
    <property type="entry name" value="LysM_dom_sf"/>
</dbReference>
<dbReference type="EMBL" id="JAPFFF010000007">
    <property type="protein sequence ID" value="KAK8886674.1"/>
    <property type="molecule type" value="Genomic_DNA"/>
</dbReference>
<feature type="region of interest" description="Disordered" evidence="5">
    <location>
        <begin position="1"/>
        <end position="23"/>
    </location>
</feature>
<organism evidence="8 9">
    <name type="scientific">Tritrichomonas musculus</name>
    <dbReference type="NCBI Taxonomy" id="1915356"/>
    <lineage>
        <taxon>Eukaryota</taxon>
        <taxon>Metamonada</taxon>
        <taxon>Parabasalia</taxon>
        <taxon>Tritrichomonadida</taxon>
        <taxon>Tritrichomonadidae</taxon>
        <taxon>Tritrichomonas</taxon>
    </lineage>
</organism>
<dbReference type="Proteomes" id="UP001470230">
    <property type="component" value="Unassembled WGS sequence"/>
</dbReference>
<accession>A0ABR2K6I4</accession>
<dbReference type="PANTHER" id="PTHR23354:SF62">
    <property type="entry name" value="MUSTARD, ISOFORM V"/>
    <property type="match status" value="1"/>
</dbReference>
<dbReference type="PROSITE" id="PS51886">
    <property type="entry name" value="TLDC"/>
    <property type="match status" value="1"/>
</dbReference>
<comment type="similarity">
    <text evidence="2">Belongs to the OXR1 family.</text>
</comment>
<feature type="domain" description="LysM" evidence="6">
    <location>
        <begin position="26"/>
        <end position="69"/>
    </location>
</feature>
<proteinExistence type="inferred from homology"/>
<keyword evidence="9" id="KW-1185">Reference proteome</keyword>
<dbReference type="Pfam" id="PF07534">
    <property type="entry name" value="TLD"/>
    <property type="match status" value="1"/>
</dbReference>
<evidence type="ECO:0000313" key="9">
    <source>
        <dbReference type="Proteomes" id="UP001470230"/>
    </source>
</evidence>
<dbReference type="SMART" id="SM00257">
    <property type="entry name" value="LysM"/>
    <property type="match status" value="1"/>
</dbReference>
<feature type="domain" description="TLDc" evidence="7">
    <location>
        <begin position="243"/>
        <end position="412"/>
    </location>
</feature>
<name>A0ABR2K6I4_9EUKA</name>
<dbReference type="SMART" id="SM00584">
    <property type="entry name" value="TLDc"/>
    <property type="match status" value="1"/>
</dbReference>